<dbReference type="InterPro" id="IPR003595">
    <property type="entry name" value="Tyr_Pase_cat"/>
</dbReference>
<comment type="similarity">
    <text evidence="2">Belongs to the protein-tyrosine phosphatase family. Non-receptor class myotubularin subfamily.</text>
</comment>
<dbReference type="EMBL" id="JAZGQO010000016">
    <property type="protein sequence ID" value="KAK6168446.1"/>
    <property type="molecule type" value="Genomic_DNA"/>
</dbReference>
<accession>A0AAN8GDD7</accession>
<dbReference type="GO" id="GO:0016020">
    <property type="term" value="C:membrane"/>
    <property type="evidence" value="ECO:0007669"/>
    <property type="project" value="UniProtKB-SubCell"/>
</dbReference>
<keyword evidence="9" id="KW-0472">Membrane</keyword>
<evidence type="ECO:0000256" key="4">
    <source>
        <dbReference type="ARBA" id="ARBA00022723"/>
    </source>
</evidence>
<organism evidence="16 17">
    <name type="scientific">Patella caerulea</name>
    <name type="common">Rayed Mediterranean limpet</name>
    <dbReference type="NCBI Taxonomy" id="87958"/>
    <lineage>
        <taxon>Eukaryota</taxon>
        <taxon>Metazoa</taxon>
        <taxon>Spiralia</taxon>
        <taxon>Lophotrochozoa</taxon>
        <taxon>Mollusca</taxon>
        <taxon>Gastropoda</taxon>
        <taxon>Patellogastropoda</taxon>
        <taxon>Patelloidea</taxon>
        <taxon>Patellidae</taxon>
        <taxon>Patella</taxon>
    </lineage>
</organism>
<dbReference type="PROSITE" id="PS51339">
    <property type="entry name" value="PPASE_MYOTUBULARIN"/>
    <property type="match status" value="1"/>
</dbReference>
<feature type="active site" description="Phosphocysteine intermediate" evidence="11">
    <location>
        <position position="334"/>
    </location>
</feature>
<dbReference type="GO" id="GO:0008270">
    <property type="term" value="F:zinc ion binding"/>
    <property type="evidence" value="ECO:0007669"/>
    <property type="project" value="UniProtKB-KW"/>
</dbReference>
<evidence type="ECO:0000256" key="13">
    <source>
        <dbReference type="PROSITE-ProRule" id="PRU00091"/>
    </source>
</evidence>
<evidence type="ECO:0000313" key="16">
    <source>
        <dbReference type="EMBL" id="KAK6168446.1"/>
    </source>
</evidence>
<evidence type="ECO:0000256" key="5">
    <source>
        <dbReference type="ARBA" id="ARBA00022771"/>
    </source>
</evidence>
<dbReference type="PANTHER" id="PTHR10807:SF8">
    <property type="entry name" value="PHOSPHATIDYLINOSITOL-3-PHOSPHATE PHOSPHATASE"/>
    <property type="match status" value="1"/>
</dbReference>
<dbReference type="InterPro" id="IPR013083">
    <property type="entry name" value="Znf_RING/FYVE/PHD"/>
</dbReference>
<feature type="domain" description="Myotubularin phosphatase" evidence="15">
    <location>
        <begin position="123"/>
        <end position="499"/>
    </location>
</feature>
<dbReference type="InterPro" id="IPR030564">
    <property type="entry name" value="Myotubularin"/>
</dbReference>
<dbReference type="AlphaFoldDB" id="A0AAN8GDD7"/>
<dbReference type="EC" id="3.1.3.95" evidence="3"/>
<evidence type="ECO:0000256" key="7">
    <source>
        <dbReference type="ARBA" id="ARBA00022833"/>
    </source>
</evidence>
<dbReference type="Pfam" id="PF06602">
    <property type="entry name" value="Myotub-related"/>
    <property type="match status" value="1"/>
</dbReference>
<dbReference type="PROSITE" id="PS00383">
    <property type="entry name" value="TYR_PHOSPHATASE_1"/>
    <property type="match status" value="1"/>
</dbReference>
<dbReference type="GO" id="GO:0052629">
    <property type="term" value="F:phosphatidylinositol-3,5-bisphosphate 3-phosphatase activity"/>
    <property type="evidence" value="ECO:0007669"/>
    <property type="project" value="UniProtKB-EC"/>
</dbReference>
<evidence type="ECO:0000256" key="12">
    <source>
        <dbReference type="PIRSR" id="PIRSR630564-2"/>
    </source>
</evidence>
<dbReference type="InterPro" id="IPR000306">
    <property type="entry name" value="Znf_FYVE"/>
</dbReference>
<keyword evidence="17" id="KW-1185">Reference proteome</keyword>
<evidence type="ECO:0000256" key="9">
    <source>
        <dbReference type="ARBA" id="ARBA00023136"/>
    </source>
</evidence>
<dbReference type="Pfam" id="PF01363">
    <property type="entry name" value="FYVE"/>
    <property type="match status" value="1"/>
</dbReference>
<dbReference type="InterPro" id="IPR016130">
    <property type="entry name" value="Tyr_Pase_AS"/>
</dbReference>
<dbReference type="PANTHER" id="PTHR10807">
    <property type="entry name" value="MYOTUBULARIN-RELATED"/>
    <property type="match status" value="1"/>
</dbReference>
<dbReference type="GO" id="GO:0004438">
    <property type="term" value="F:phosphatidylinositol-3-phosphate phosphatase activity"/>
    <property type="evidence" value="ECO:0007669"/>
    <property type="project" value="TreeGrafter"/>
</dbReference>
<feature type="binding site" evidence="12">
    <location>
        <begin position="272"/>
        <end position="273"/>
    </location>
    <ligand>
        <name>substrate</name>
    </ligand>
</feature>
<evidence type="ECO:0000259" key="14">
    <source>
        <dbReference type="PROSITE" id="PS50178"/>
    </source>
</evidence>
<comment type="subcellular location">
    <subcellularLocation>
        <location evidence="1">Membrane</location>
    </subcellularLocation>
</comment>
<keyword evidence="4" id="KW-0479">Metal-binding</keyword>
<dbReference type="InterPro" id="IPR017455">
    <property type="entry name" value="Znf_FYVE-rel"/>
</dbReference>
<dbReference type="CDD" id="cd13210">
    <property type="entry name" value="PH-GRAM_MTMR6-like"/>
    <property type="match status" value="1"/>
</dbReference>
<dbReference type="Proteomes" id="UP001347796">
    <property type="component" value="Unassembled WGS sequence"/>
</dbReference>
<dbReference type="SMART" id="SM00064">
    <property type="entry name" value="FYVE"/>
    <property type="match status" value="1"/>
</dbReference>
<evidence type="ECO:0000256" key="8">
    <source>
        <dbReference type="ARBA" id="ARBA00023098"/>
    </source>
</evidence>
<keyword evidence="5 13" id="KW-0863">Zinc-finger</keyword>
<evidence type="ECO:0000256" key="1">
    <source>
        <dbReference type="ARBA" id="ARBA00004370"/>
    </source>
</evidence>
<dbReference type="GO" id="GO:0046856">
    <property type="term" value="P:phosphatidylinositol dephosphorylation"/>
    <property type="evidence" value="ECO:0007669"/>
    <property type="project" value="TreeGrafter"/>
</dbReference>
<dbReference type="InterPro" id="IPR029021">
    <property type="entry name" value="Prot-tyrosine_phosphatase-like"/>
</dbReference>
<evidence type="ECO:0000256" key="3">
    <source>
        <dbReference type="ARBA" id="ARBA00012903"/>
    </source>
</evidence>
<keyword evidence="7" id="KW-0862">Zinc</keyword>
<dbReference type="PROSITE" id="PS50178">
    <property type="entry name" value="ZF_FYVE"/>
    <property type="match status" value="1"/>
</dbReference>
<dbReference type="Pfam" id="PF21098">
    <property type="entry name" value="PH-GRAM_MTMR6-like"/>
    <property type="match status" value="1"/>
</dbReference>
<evidence type="ECO:0000256" key="11">
    <source>
        <dbReference type="PIRSR" id="PIRSR630564-1"/>
    </source>
</evidence>
<evidence type="ECO:0000259" key="15">
    <source>
        <dbReference type="PROSITE" id="PS51339"/>
    </source>
</evidence>
<gene>
    <name evidence="16" type="ORF">SNE40_020977</name>
</gene>
<evidence type="ECO:0000256" key="10">
    <source>
        <dbReference type="ARBA" id="ARBA00032571"/>
    </source>
</evidence>
<dbReference type="GO" id="GO:0005737">
    <property type="term" value="C:cytoplasm"/>
    <property type="evidence" value="ECO:0007669"/>
    <property type="project" value="TreeGrafter"/>
</dbReference>
<name>A0AAN8GDD7_PATCE</name>
<sequence>MEYIKTPKVEGVKLIDRFNAKKLTTGILYLTTTHLIFVEKTGKRETWLLYMHMASVEKMAITTAGSPLQIHCKNFMGLTFVIPRERDCHDVYITLSELSKPENIEDLYAFHYTAPGTILKSYGWNNFDLLSEYLRMGAPNDNWVLSELNTKYELCDTYSKNVYVPAVASTPVLLGSSKFRSRGRFPVLSYLHRENQASITRCSQPLAGFSARCVEDEQMLQAVLKSNPKSQFMYVVDTRPKINAMANKAAGKGYENESFYSNMKFQFLGIENIHVMRSSLQKLLEVCELKNPSMNAFLSGLESSGWLKHIRSVVETAVFIAQAVHNGVNVLVHCSDGWDRTAQTCSLAGLMLDPYYRTIQGFQALIEKEWLSFGHKFTDRCGFLNTVDGKEISPVFTQFLESVWQLSQQYPCAFQFNERFLIAIHDHVYSCQFGTFIGNCEKDRVDLRLSERTFSLWGYLAQNINEFTNPLFKKEYEITHSVLIPQTNPQFFKFWKGLYNRFENGIHPRENDVDVLSVYRQHSNSIEDHIALLEKRVMQICKLLGKPDEIIQRKLQGFLSVDSLDGILADHINSNENAGILDETSGNYCNDSISNGDVTDTIKNSHNECDIGPRLKPRMDELENVVNTTLDSDLLTLDQLVSELRTVALDWRSFRRVYNCNCLIPFDQHVKKFHCWKCGDVFCNQCTSQTISLQGHLSRQPVPVCTSCFRNVKQSRSR</sequence>
<feature type="binding site" evidence="12">
    <location>
        <begin position="334"/>
        <end position="340"/>
    </location>
    <ligand>
        <name>substrate</name>
    </ligand>
</feature>
<comment type="caution">
    <text evidence="16">The sequence shown here is derived from an EMBL/GenBank/DDBJ whole genome shotgun (WGS) entry which is preliminary data.</text>
</comment>
<dbReference type="InterPro" id="IPR011993">
    <property type="entry name" value="PH-like_dom_sf"/>
</dbReference>
<protein>
    <recommendedName>
        <fullName evidence="3">phosphatidylinositol-3,5-bisphosphate 3-phosphatase</fullName>
        <ecNumber evidence="3">3.1.3.95</ecNumber>
    </recommendedName>
    <alternativeName>
        <fullName evidence="10">Phosphatidylinositol-3,5-bisphosphate 3-phosphatase</fullName>
    </alternativeName>
</protein>
<dbReference type="InterPro" id="IPR048994">
    <property type="entry name" value="PH-GRAM_MTMR6-9"/>
</dbReference>
<evidence type="ECO:0000256" key="2">
    <source>
        <dbReference type="ARBA" id="ARBA00007471"/>
    </source>
</evidence>
<dbReference type="Gene3D" id="3.30.40.10">
    <property type="entry name" value="Zinc/RING finger domain, C3HC4 (zinc finger)"/>
    <property type="match status" value="1"/>
</dbReference>
<evidence type="ECO:0000256" key="6">
    <source>
        <dbReference type="ARBA" id="ARBA00022801"/>
    </source>
</evidence>
<dbReference type="SUPFAM" id="SSF50729">
    <property type="entry name" value="PH domain-like"/>
    <property type="match status" value="1"/>
</dbReference>
<dbReference type="FunFam" id="2.30.29.30:FF:000135">
    <property type="entry name" value="Myotubularin related protein 6"/>
    <property type="match status" value="1"/>
</dbReference>
<dbReference type="CDD" id="cd14532">
    <property type="entry name" value="PTP-MTMR6-like"/>
    <property type="match status" value="1"/>
</dbReference>
<feature type="domain" description="FYVE-type" evidence="14">
    <location>
        <begin position="662"/>
        <end position="713"/>
    </location>
</feature>
<keyword evidence="8" id="KW-0443">Lipid metabolism</keyword>
<dbReference type="CDD" id="cd15738">
    <property type="entry name" value="FYVE_MTMR_unchar"/>
    <property type="match status" value="1"/>
</dbReference>
<dbReference type="InterPro" id="IPR010569">
    <property type="entry name" value="Myotubularin-like_Pase_dom"/>
</dbReference>
<dbReference type="SMART" id="SM00404">
    <property type="entry name" value="PTPc_motif"/>
    <property type="match status" value="1"/>
</dbReference>
<reference evidence="16 17" key="1">
    <citation type="submission" date="2024-01" db="EMBL/GenBank/DDBJ databases">
        <title>The genome of the rayed Mediterranean limpet Patella caerulea (Linnaeus, 1758).</title>
        <authorList>
            <person name="Anh-Thu Weber A."/>
            <person name="Halstead-Nussloch G."/>
        </authorList>
    </citation>
    <scope>NUCLEOTIDE SEQUENCE [LARGE SCALE GENOMIC DNA]</scope>
    <source>
        <strain evidence="16">AATW-2023a</strain>
        <tissue evidence="16">Whole specimen</tissue>
    </source>
</reference>
<evidence type="ECO:0000313" key="17">
    <source>
        <dbReference type="Proteomes" id="UP001347796"/>
    </source>
</evidence>
<proteinExistence type="inferred from homology"/>
<dbReference type="Gene3D" id="2.30.29.30">
    <property type="entry name" value="Pleckstrin-homology domain (PH domain)/Phosphotyrosine-binding domain (PTB)"/>
    <property type="match status" value="1"/>
</dbReference>
<dbReference type="SUPFAM" id="SSF57903">
    <property type="entry name" value="FYVE/PHD zinc finger"/>
    <property type="match status" value="1"/>
</dbReference>
<keyword evidence="6" id="KW-0378">Hydrolase</keyword>
<dbReference type="SUPFAM" id="SSF52799">
    <property type="entry name" value="(Phosphotyrosine protein) phosphatases II"/>
    <property type="match status" value="1"/>
</dbReference>
<dbReference type="InterPro" id="IPR011011">
    <property type="entry name" value="Znf_FYVE_PHD"/>
</dbReference>